<dbReference type="AlphaFoldDB" id="A0A9K3GTF6"/>
<comment type="caution">
    <text evidence="1">The sequence shown here is derived from an EMBL/GenBank/DDBJ whole genome shotgun (WGS) entry which is preliminary data.</text>
</comment>
<dbReference type="Proteomes" id="UP000215914">
    <property type="component" value="Unassembled WGS sequence"/>
</dbReference>
<proteinExistence type="predicted"/>
<dbReference type="Gramene" id="mRNA:HanXRQr2_Chr17g0795451">
    <property type="protein sequence ID" value="mRNA:HanXRQr2_Chr17g0795451"/>
    <property type="gene ID" value="HanXRQr2_Chr17g0795451"/>
</dbReference>
<evidence type="ECO:0000313" key="2">
    <source>
        <dbReference type="Proteomes" id="UP000215914"/>
    </source>
</evidence>
<evidence type="ECO:0000313" key="1">
    <source>
        <dbReference type="EMBL" id="KAF5754810.1"/>
    </source>
</evidence>
<reference evidence="1" key="2">
    <citation type="submission" date="2020-06" db="EMBL/GenBank/DDBJ databases">
        <title>Helianthus annuus Genome sequencing and assembly Release 2.</title>
        <authorList>
            <person name="Gouzy J."/>
            <person name="Langlade N."/>
            <person name="Munos S."/>
        </authorList>
    </citation>
    <scope>NUCLEOTIDE SEQUENCE</scope>
    <source>
        <tissue evidence="1">Leaves</tissue>
    </source>
</reference>
<protein>
    <submittedName>
        <fullName evidence="1">Uncharacterized protein</fullName>
    </submittedName>
</protein>
<reference evidence="1" key="1">
    <citation type="journal article" date="2017" name="Nature">
        <title>The sunflower genome provides insights into oil metabolism, flowering and Asterid evolution.</title>
        <authorList>
            <person name="Badouin H."/>
            <person name="Gouzy J."/>
            <person name="Grassa C.J."/>
            <person name="Murat F."/>
            <person name="Staton S.E."/>
            <person name="Cottret L."/>
            <person name="Lelandais-Briere C."/>
            <person name="Owens G.L."/>
            <person name="Carrere S."/>
            <person name="Mayjonade B."/>
            <person name="Legrand L."/>
            <person name="Gill N."/>
            <person name="Kane N.C."/>
            <person name="Bowers J.E."/>
            <person name="Hubner S."/>
            <person name="Bellec A."/>
            <person name="Berard A."/>
            <person name="Berges H."/>
            <person name="Blanchet N."/>
            <person name="Boniface M.C."/>
            <person name="Brunel D."/>
            <person name="Catrice O."/>
            <person name="Chaidir N."/>
            <person name="Claudel C."/>
            <person name="Donnadieu C."/>
            <person name="Faraut T."/>
            <person name="Fievet G."/>
            <person name="Helmstetter N."/>
            <person name="King M."/>
            <person name="Knapp S.J."/>
            <person name="Lai Z."/>
            <person name="Le Paslier M.C."/>
            <person name="Lippi Y."/>
            <person name="Lorenzon L."/>
            <person name="Mandel J.R."/>
            <person name="Marage G."/>
            <person name="Marchand G."/>
            <person name="Marquand E."/>
            <person name="Bret-Mestries E."/>
            <person name="Morien E."/>
            <person name="Nambeesan S."/>
            <person name="Nguyen T."/>
            <person name="Pegot-Espagnet P."/>
            <person name="Pouilly N."/>
            <person name="Raftis F."/>
            <person name="Sallet E."/>
            <person name="Schiex T."/>
            <person name="Thomas J."/>
            <person name="Vandecasteele C."/>
            <person name="Vares D."/>
            <person name="Vear F."/>
            <person name="Vautrin S."/>
            <person name="Crespi M."/>
            <person name="Mangin B."/>
            <person name="Burke J.M."/>
            <person name="Salse J."/>
            <person name="Munos S."/>
            <person name="Vincourt P."/>
            <person name="Rieseberg L.H."/>
            <person name="Langlade N.B."/>
        </authorList>
    </citation>
    <scope>NUCLEOTIDE SEQUENCE</scope>
    <source>
        <tissue evidence="1">Leaves</tissue>
    </source>
</reference>
<keyword evidence="2" id="KW-1185">Reference proteome</keyword>
<organism evidence="1 2">
    <name type="scientific">Helianthus annuus</name>
    <name type="common">Common sunflower</name>
    <dbReference type="NCBI Taxonomy" id="4232"/>
    <lineage>
        <taxon>Eukaryota</taxon>
        <taxon>Viridiplantae</taxon>
        <taxon>Streptophyta</taxon>
        <taxon>Embryophyta</taxon>
        <taxon>Tracheophyta</taxon>
        <taxon>Spermatophyta</taxon>
        <taxon>Magnoliopsida</taxon>
        <taxon>eudicotyledons</taxon>
        <taxon>Gunneridae</taxon>
        <taxon>Pentapetalae</taxon>
        <taxon>asterids</taxon>
        <taxon>campanulids</taxon>
        <taxon>Asterales</taxon>
        <taxon>Asteraceae</taxon>
        <taxon>Asteroideae</taxon>
        <taxon>Heliantheae alliance</taxon>
        <taxon>Heliantheae</taxon>
        <taxon>Helianthus</taxon>
    </lineage>
</organism>
<accession>A0A9K3GTF6</accession>
<gene>
    <name evidence="1" type="ORF">HanXRQr2_Chr17g0795451</name>
</gene>
<name>A0A9K3GTF6_HELAN</name>
<sequence>MIIVNNYKVLPHSLPMLITRSRTPVWSYSWVGHLSFGGTEP</sequence>
<dbReference type="EMBL" id="MNCJ02000332">
    <property type="protein sequence ID" value="KAF5754810.1"/>
    <property type="molecule type" value="Genomic_DNA"/>
</dbReference>